<protein>
    <submittedName>
        <fullName evidence="2">Uncharacterized protein</fullName>
    </submittedName>
</protein>
<sequence length="92" mass="10155">MGDADAALRRRQPLLCCRELRRRRFTPLLAASNRHPTRSRSQQPPSNPPAPRHSFACRQPTCLLCGLCEGDPGVESSVGAVPLLYSQPAPRH</sequence>
<organism evidence="2 3">
    <name type="scientific">Linum trigynum</name>
    <dbReference type="NCBI Taxonomy" id="586398"/>
    <lineage>
        <taxon>Eukaryota</taxon>
        <taxon>Viridiplantae</taxon>
        <taxon>Streptophyta</taxon>
        <taxon>Embryophyta</taxon>
        <taxon>Tracheophyta</taxon>
        <taxon>Spermatophyta</taxon>
        <taxon>Magnoliopsida</taxon>
        <taxon>eudicotyledons</taxon>
        <taxon>Gunneridae</taxon>
        <taxon>Pentapetalae</taxon>
        <taxon>rosids</taxon>
        <taxon>fabids</taxon>
        <taxon>Malpighiales</taxon>
        <taxon>Linaceae</taxon>
        <taxon>Linum</taxon>
    </lineage>
</organism>
<accession>A0AAV2ESW4</accession>
<keyword evidence="3" id="KW-1185">Reference proteome</keyword>
<dbReference type="Proteomes" id="UP001497516">
    <property type="component" value="Chromosome 5"/>
</dbReference>
<dbReference type="AlphaFoldDB" id="A0AAV2ESW4"/>
<evidence type="ECO:0000313" key="2">
    <source>
        <dbReference type="EMBL" id="CAL1388802.1"/>
    </source>
</evidence>
<gene>
    <name evidence="2" type="ORF">LTRI10_LOCUS29705</name>
</gene>
<evidence type="ECO:0000313" key="3">
    <source>
        <dbReference type="Proteomes" id="UP001497516"/>
    </source>
</evidence>
<reference evidence="2 3" key="1">
    <citation type="submission" date="2024-04" db="EMBL/GenBank/DDBJ databases">
        <authorList>
            <person name="Fracassetti M."/>
        </authorList>
    </citation>
    <scope>NUCLEOTIDE SEQUENCE [LARGE SCALE GENOMIC DNA]</scope>
</reference>
<proteinExistence type="predicted"/>
<evidence type="ECO:0000256" key="1">
    <source>
        <dbReference type="SAM" id="MobiDB-lite"/>
    </source>
</evidence>
<dbReference type="EMBL" id="OZ034818">
    <property type="protein sequence ID" value="CAL1388802.1"/>
    <property type="molecule type" value="Genomic_DNA"/>
</dbReference>
<name>A0AAV2ESW4_9ROSI</name>
<feature type="region of interest" description="Disordered" evidence="1">
    <location>
        <begin position="27"/>
        <end position="53"/>
    </location>
</feature>